<dbReference type="EMBL" id="SGWQ01000006">
    <property type="protein sequence ID" value="RZS36871.1"/>
    <property type="molecule type" value="Genomic_DNA"/>
</dbReference>
<organism evidence="2 3">
    <name type="scientific">Herbihabitans rhizosphaerae</name>
    <dbReference type="NCBI Taxonomy" id="1872711"/>
    <lineage>
        <taxon>Bacteria</taxon>
        <taxon>Bacillati</taxon>
        <taxon>Actinomycetota</taxon>
        <taxon>Actinomycetes</taxon>
        <taxon>Pseudonocardiales</taxon>
        <taxon>Pseudonocardiaceae</taxon>
        <taxon>Herbihabitans</taxon>
    </lineage>
</organism>
<reference evidence="2 3" key="1">
    <citation type="submission" date="2019-02" db="EMBL/GenBank/DDBJ databases">
        <title>Genomic Encyclopedia of Type Strains, Phase IV (KMG-IV): sequencing the most valuable type-strain genomes for metagenomic binning, comparative biology and taxonomic classification.</title>
        <authorList>
            <person name="Goeker M."/>
        </authorList>
    </citation>
    <scope>NUCLEOTIDE SEQUENCE [LARGE SCALE GENOMIC DNA]</scope>
    <source>
        <strain evidence="2 3">DSM 101727</strain>
    </source>
</reference>
<comment type="caution">
    <text evidence="2">The sequence shown here is derived from an EMBL/GenBank/DDBJ whole genome shotgun (WGS) entry which is preliminary data.</text>
</comment>
<keyword evidence="3" id="KW-1185">Reference proteome</keyword>
<keyword evidence="1" id="KW-0812">Transmembrane</keyword>
<proteinExistence type="predicted"/>
<dbReference type="OrthoDB" id="3701195at2"/>
<dbReference type="AlphaFoldDB" id="A0A4Q7KMP8"/>
<evidence type="ECO:0000313" key="3">
    <source>
        <dbReference type="Proteomes" id="UP000294257"/>
    </source>
</evidence>
<name>A0A4Q7KMP8_9PSEU</name>
<gene>
    <name evidence="2" type="ORF">EV193_106105</name>
</gene>
<keyword evidence="1" id="KW-1133">Transmembrane helix</keyword>
<protein>
    <submittedName>
        <fullName evidence="2">Uncharacterized protein</fullName>
    </submittedName>
</protein>
<evidence type="ECO:0000256" key="1">
    <source>
        <dbReference type="SAM" id="Phobius"/>
    </source>
</evidence>
<feature type="transmembrane region" description="Helical" evidence="1">
    <location>
        <begin position="6"/>
        <end position="23"/>
    </location>
</feature>
<keyword evidence="1" id="KW-0472">Membrane</keyword>
<evidence type="ECO:0000313" key="2">
    <source>
        <dbReference type="EMBL" id="RZS36871.1"/>
    </source>
</evidence>
<accession>A0A4Q7KMP8</accession>
<dbReference type="RefSeq" id="WP_130345498.1">
    <property type="nucleotide sequence ID" value="NZ_SGWQ01000006.1"/>
</dbReference>
<dbReference type="Proteomes" id="UP000294257">
    <property type="component" value="Unassembled WGS sequence"/>
</dbReference>
<sequence length="117" mass="12489">MSPWLIALAAVIVAAGALVPLLGRRKRLALRSNDEAIAARSSHAKLGHYVETPAATDDVRAAELLRDARERWVTAGSVLTKAKTEEDFELAERICVEGLAAVAKAHERIGIPGPKGD</sequence>